<feature type="domain" description="ABC transporter substrate-binding protein PnrA-like" evidence="7">
    <location>
        <begin position="41"/>
        <end position="338"/>
    </location>
</feature>
<keyword evidence="4" id="KW-0732">Signal</keyword>
<evidence type="ECO:0000256" key="4">
    <source>
        <dbReference type="ARBA" id="ARBA00022729"/>
    </source>
</evidence>
<dbReference type="OrthoDB" id="9769871at2"/>
<dbReference type="Proteomes" id="UP000049127">
    <property type="component" value="Unassembled WGS sequence"/>
</dbReference>
<keyword evidence="3" id="KW-1003">Cell membrane</keyword>
<evidence type="ECO:0000256" key="5">
    <source>
        <dbReference type="ARBA" id="ARBA00023136"/>
    </source>
</evidence>
<dbReference type="InterPro" id="IPR050957">
    <property type="entry name" value="BMP_lipoprotein"/>
</dbReference>
<protein>
    <submittedName>
        <fullName evidence="8">Basic membrane lipoprotein</fullName>
    </submittedName>
</protein>
<comment type="similarity">
    <text evidence="2">Belongs to the BMP lipoprotein family.</text>
</comment>
<dbReference type="GO" id="GO:0005886">
    <property type="term" value="C:plasma membrane"/>
    <property type="evidence" value="ECO:0007669"/>
    <property type="project" value="UniProtKB-SubCell"/>
</dbReference>
<evidence type="ECO:0000313" key="8">
    <source>
        <dbReference type="EMBL" id="CEQ03812.1"/>
    </source>
</evidence>
<reference evidence="8 9" key="1">
    <citation type="submission" date="2015-01" db="EMBL/GenBank/DDBJ databases">
        <authorList>
            <person name="Aslett A.Martin."/>
            <person name="De Silva Nishadi"/>
        </authorList>
    </citation>
    <scope>NUCLEOTIDE SEQUENCE [LARGE SCALE GENOMIC DNA]</scope>
    <source>
        <strain evidence="8 9">R28058</strain>
    </source>
</reference>
<evidence type="ECO:0000256" key="3">
    <source>
        <dbReference type="ARBA" id="ARBA00022475"/>
    </source>
</evidence>
<proteinExistence type="inferred from homology"/>
<dbReference type="PANTHER" id="PTHR34296:SF2">
    <property type="entry name" value="ABC TRANSPORTER GUANOSINE-BINDING PROTEIN NUPN"/>
    <property type="match status" value="1"/>
</dbReference>
<dbReference type="AlphaFoldDB" id="A0A0C7QTB1"/>
<accession>A0A0C7QTB1</accession>
<keyword evidence="6 8" id="KW-0449">Lipoprotein</keyword>
<name>A0A0C7QTB1_PARSO</name>
<evidence type="ECO:0000256" key="2">
    <source>
        <dbReference type="ARBA" id="ARBA00008610"/>
    </source>
</evidence>
<comment type="subcellular location">
    <subcellularLocation>
        <location evidence="1">Cell membrane</location>
        <topology evidence="1">Lipid-anchor</topology>
    </subcellularLocation>
</comment>
<dbReference type="RefSeq" id="WP_055341997.1">
    <property type="nucleotide sequence ID" value="NZ_CDNI01000003.1"/>
</dbReference>
<keyword evidence="5" id="KW-0472">Membrane</keyword>
<evidence type="ECO:0000313" key="9">
    <source>
        <dbReference type="Proteomes" id="UP000049127"/>
    </source>
</evidence>
<dbReference type="Gene3D" id="3.40.50.2300">
    <property type="match status" value="2"/>
</dbReference>
<dbReference type="PANTHER" id="PTHR34296">
    <property type="entry name" value="TRANSCRIPTIONAL ACTIVATOR PROTEIN MED"/>
    <property type="match status" value="1"/>
</dbReference>
<dbReference type="SUPFAM" id="SSF53822">
    <property type="entry name" value="Periplasmic binding protein-like I"/>
    <property type="match status" value="1"/>
</dbReference>
<evidence type="ECO:0000256" key="1">
    <source>
        <dbReference type="ARBA" id="ARBA00004193"/>
    </source>
</evidence>
<dbReference type="InterPro" id="IPR003760">
    <property type="entry name" value="PnrA-like"/>
</dbReference>
<gene>
    <name evidence="8" type="primary">tmpC_2</name>
    <name evidence="8" type="ORF">R28058_15451</name>
</gene>
<sequence length="356" mass="39927">MKLSYKKIIVLTSLILIIIIAYLKEVNQTKTEIKDNKATKVAIIFNESGLGDKSFNDLCYDGMLKAQEKLEIEFDYAESKSKNDYVKFAREYAKKNEYDLIISVGGEQKKAVQQVSREFSNQKFTIIDSKLDLPNVSSISTNWAQQTFLHGVIAGLELSKDLDENKSAGVILGKELNHLNEGFIGFEAGVKYINPNINVMKAVVDDFSDPAKAKEIALSMYNKGAVYIQQLAGQSGLGVFLAAKQVNKYAFGVDGNQNSFAPYNIVSTATRYANDIIYKEIEAIKYNSWKSGVHKIGLGENVIDYTREGSIVELDSNTIENVEKIKRNIINNDINIPTTNKELSKWVKNNHYKLSE</sequence>
<organism evidence="8 9">
    <name type="scientific">Paraclostridium sordellii</name>
    <name type="common">Clostridium sordellii</name>
    <dbReference type="NCBI Taxonomy" id="1505"/>
    <lineage>
        <taxon>Bacteria</taxon>
        <taxon>Bacillati</taxon>
        <taxon>Bacillota</taxon>
        <taxon>Clostridia</taxon>
        <taxon>Peptostreptococcales</taxon>
        <taxon>Peptostreptococcaceae</taxon>
        <taxon>Paraclostridium</taxon>
    </lineage>
</organism>
<dbReference type="EMBL" id="CEKZ01000003">
    <property type="protein sequence ID" value="CEQ03812.1"/>
    <property type="molecule type" value="Genomic_DNA"/>
</dbReference>
<evidence type="ECO:0000259" key="7">
    <source>
        <dbReference type="Pfam" id="PF02608"/>
    </source>
</evidence>
<evidence type="ECO:0000256" key="6">
    <source>
        <dbReference type="ARBA" id="ARBA00023288"/>
    </source>
</evidence>
<dbReference type="Pfam" id="PF02608">
    <property type="entry name" value="Bmp"/>
    <property type="match status" value="1"/>
</dbReference>
<dbReference type="InterPro" id="IPR028082">
    <property type="entry name" value="Peripla_BP_I"/>
</dbReference>